<gene>
    <name evidence="3" type="primary">LOC108744968</name>
</gene>
<dbReference type="GO" id="GO:0005737">
    <property type="term" value="C:cytoplasm"/>
    <property type="evidence" value="ECO:0007669"/>
    <property type="project" value="TreeGrafter"/>
</dbReference>
<dbReference type="KEGG" id="apln:108744968"/>
<evidence type="ECO:0000313" key="3">
    <source>
        <dbReference type="RefSeq" id="XP_018336465.1"/>
    </source>
</evidence>
<evidence type="ECO:0000256" key="1">
    <source>
        <dbReference type="SAM" id="SignalP"/>
    </source>
</evidence>
<dbReference type="GO" id="GO:0000302">
    <property type="term" value="P:response to reactive oxygen species"/>
    <property type="evidence" value="ECO:0007669"/>
    <property type="project" value="TreeGrafter"/>
</dbReference>
<reference evidence="3" key="1">
    <citation type="submission" date="2025-08" db="UniProtKB">
        <authorList>
            <consortium name="RefSeq"/>
        </authorList>
    </citation>
    <scope>IDENTIFICATION</scope>
    <source>
        <tissue evidence="3">Entire body</tissue>
    </source>
</reference>
<keyword evidence="1" id="KW-0732">Signal</keyword>
<dbReference type="InParanoid" id="A0A1W4XVK5"/>
<dbReference type="STRING" id="224129.A0A1W4XVK5"/>
<dbReference type="AlphaFoldDB" id="A0A1W4XVK5"/>
<dbReference type="PANTHER" id="PTHR10612">
    <property type="entry name" value="APOLIPOPROTEIN D"/>
    <property type="match status" value="1"/>
</dbReference>
<dbReference type="Gene3D" id="2.40.128.20">
    <property type="match status" value="1"/>
</dbReference>
<protein>
    <submittedName>
        <fullName evidence="3">Apolipoprotein D-like</fullName>
    </submittedName>
</protein>
<dbReference type="InterPro" id="IPR012674">
    <property type="entry name" value="Calycin"/>
</dbReference>
<dbReference type="GeneID" id="108744968"/>
<accession>A0A1W4XVK5</accession>
<feature type="signal peptide" evidence="1">
    <location>
        <begin position="1"/>
        <end position="19"/>
    </location>
</feature>
<dbReference type="PANTHER" id="PTHR10612:SF62">
    <property type="entry name" value="LIPOCALIN_CYTOSOLIC FATTY-ACID BINDING DOMAIN-CONTAINING PROTEIN"/>
    <property type="match status" value="1"/>
</dbReference>
<feature type="chain" id="PRO_5010729105" evidence="1">
    <location>
        <begin position="20"/>
        <end position="196"/>
    </location>
</feature>
<dbReference type="Proteomes" id="UP000192223">
    <property type="component" value="Unplaced"/>
</dbReference>
<keyword evidence="2" id="KW-1185">Reference proteome</keyword>
<dbReference type="GO" id="GO:0006629">
    <property type="term" value="P:lipid metabolic process"/>
    <property type="evidence" value="ECO:0007669"/>
    <property type="project" value="TreeGrafter"/>
</dbReference>
<evidence type="ECO:0000313" key="2">
    <source>
        <dbReference type="Proteomes" id="UP000192223"/>
    </source>
</evidence>
<name>A0A1W4XVK5_AGRPL</name>
<proteinExistence type="predicted"/>
<dbReference type="RefSeq" id="XP_018336465.1">
    <property type="nucleotide sequence ID" value="XM_018480963.2"/>
</dbReference>
<sequence>MFKQLLAIFFLALISFSYSQYTLPGQCSDRKNIKPVENFQFEKYGATGRKWYTIFTYISPADCQFANFTVTSNVTLNFFWERKNLTTGNWFIGRTDGVVTWTPDNGTRNGIISLKYPDIADPLIYPILGIDYDGYTLDYRCVNINSTNRMELIWARSRNRTYTAQQAAKVKQILSDNGLSDLAPTYAVQDPARCSP</sequence>
<organism evidence="2 3">
    <name type="scientific">Agrilus planipennis</name>
    <name type="common">Emerald ash borer</name>
    <name type="synonym">Agrilus marcopoli</name>
    <dbReference type="NCBI Taxonomy" id="224129"/>
    <lineage>
        <taxon>Eukaryota</taxon>
        <taxon>Metazoa</taxon>
        <taxon>Ecdysozoa</taxon>
        <taxon>Arthropoda</taxon>
        <taxon>Hexapoda</taxon>
        <taxon>Insecta</taxon>
        <taxon>Pterygota</taxon>
        <taxon>Neoptera</taxon>
        <taxon>Endopterygota</taxon>
        <taxon>Coleoptera</taxon>
        <taxon>Polyphaga</taxon>
        <taxon>Elateriformia</taxon>
        <taxon>Buprestoidea</taxon>
        <taxon>Buprestidae</taxon>
        <taxon>Agrilinae</taxon>
        <taxon>Agrilus</taxon>
    </lineage>
</organism>
<dbReference type="SUPFAM" id="SSF50814">
    <property type="entry name" value="Lipocalins"/>
    <property type="match status" value="1"/>
</dbReference>